<accession>A0A5N5GSI3</accession>
<organism evidence="1 2">
    <name type="scientific">Pyrus ussuriensis x Pyrus communis</name>
    <dbReference type="NCBI Taxonomy" id="2448454"/>
    <lineage>
        <taxon>Eukaryota</taxon>
        <taxon>Viridiplantae</taxon>
        <taxon>Streptophyta</taxon>
        <taxon>Embryophyta</taxon>
        <taxon>Tracheophyta</taxon>
        <taxon>Spermatophyta</taxon>
        <taxon>Magnoliopsida</taxon>
        <taxon>eudicotyledons</taxon>
        <taxon>Gunneridae</taxon>
        <taxon>Pentapetalae</taxon>
        <taxon>rosids</taxon>
        <taxon>fabids</taxon>
        <taxon>Rosales</taxon>
        <taxon>Rosaceae</taxon>
        <taxon>Amygdaloideae</taxon>
        <taxon>Maleae</taxon>
        <taxon>Pyrus</taxon>
    </lineage>
</organism>
<evidence type="ECO:0000313" key="2">
    <source>
        <dbReference type="Proteomes" id="UP000327157"/>
    </source>
</evidence>
<evidence type="ECO:0000313" key="1">
    <source>
        <dbReference type="EMBL" id="KAB2618545.1"/>
    </source>
</evidence>
<comment type="caution">
    <text evidence="1">The sequence shown here is derived from an EMBL/GenBank/DDBJ whole genome shotgun (WGS) entry which is preliminary data.</text>
</comment>
<dbReference type="EMBL" id="SMOL01000401">
    <property type="protein sequence ID" value="KAB2618545.1"/>
    <property type="molecule type" value="Genomic_DNA"/>
</dbReference>
<dbReference type="Proteomes" id="UP000327157">
    <property type="component" value="Chromosome 15"/>
</dbReference>
<gene>
    <name evidence="1" type="ORF">D8674_014414</name>
</gene>
<sequence>MFSPVRVLSTPLPSLSLCLWQRCMWTSTCFMAGFFQFLVAIDELFSSGGGDQSGDVSSGAWNRVVQDLLVRKTAATGF</sequence>
<dbReference type="AlphaFoldDB" id="A0A5N5GSI3"/>
<reference evidence="1 2" key="3">
    <citation type="submission" date="2019-11" db="EMBL/GenBank/DDBJ databases">
        <title>A de novo genome assembly of a pear dwarfing rootstock.</title>
        <authorList>
            <person name="Wang F."/>
            <person name="Wang J."/>
            <person name="Li S."/>
            <person name="Zhang Y."/>
            <person name="Fang M."/>
            <person name="Ma L."/>
            <person name="Zhao Y."/>
            <person name="Jiang S."/>
        </authorList>
    </citation>
    <scope>NUCLEOTIDE SEQUENCE [LARGE SCALE GENOMIC DNA]</scope>
    <source>
        <strain evidence="1">S2</strain>
        <tissue evidence="1">Leaf</tissue>
    </source>
</reference>
<keyword evidence="2" id="KW-1185">Reference proteome</keyword>
<reference evidence="1 2" key="1">
    <citation type="submission" date="2019-09" db="EMBL/GenBank/DDBJ databases">
        <authorList>
            <person name="Ou C."/>
        </authorList>
    </citation>
    <scope>NUCLEOTIDE SEQUENCE [LARGE SCALE GENOMIC DNA]</scope>
    <source>
        <strain evidence="1">S2</strain>
        <tissue evidence="1">Leaf</tissue>
    </source>
</reference>
<protein>
    <submittedName>
        <fullName evidence="1">Uncharacterized protein</fullName>
    </submittedName>
</protein>
<proteinExistence type="predicted"/>
<name>A0A5N5GSI3_9ROSA</name>
<reference evidence="2" key="2">
    <citation type="submission" date="2019-10" db="EMBL/GenBank/DDBJ databases">
        <title>A de novo genome assembly of a pear dwarfing rootstock.</title>
        <authorList>
            <person name="Wang F."/>
            <person name="Wang J."/>
            <person name="Li S."/>
            <person name="Zhang Y."/>
            <person name="Fang M."/>
            <person name="Ma L."/>
            <person name="Zhao Y."/>
            <person name="Jiang S."/>
        </authorList>
    </citation>
    <scope>NUCLEOTIDE SEQUENCE [LARGE SCALE GENOMIC DNA]</scope>
</reference>